<sequence>MGYEFIDRGVAKRDLHALFMQRINDRQVEVQVFEDEVAVVLLLSWAINYDEIRRWLSICEKKHSRCQLEEPTTFSGLFVALSSVWGASYTSAQESNHGISGTDPTQVHLPGIIHDSVAITLQLGLRYLWVDRYRINQTVATPKHDLIVNIDSIFNNVYLTIIAAAGADSETGNPGVSYIARRIEFNGTANYI</sequence>
<dbReference type="EMBL" id="JARVKF010000101">
    <property type="protein sequence ID" value="KAK9422904.1"/>
    <property type="molecule type" value="Genomic_DNA"/>
</dbReference>
<dbReference type="PANTHER" id="PTHR33112">
    <property type="entry name" value="DOMAIN PROTEIN, PUTATIVE-RELATED"/>
    <property type="match status" value="1"/>
</dbReference>
<dbReference type="PANTHER" id="PTHR33112:SF1">
    <property type="entry name" value="HETEROKARYON INCOMPATIBILITY DOMAIN-CONTAINING PROTEIN"/>
    <property type="match status" value="1"/>
</dbReference>
<organism evidence="2 3">
    <name type="scientific">Seiridium unicorne</name>
    <dbReference type="NCBI Taxonomy" id="138068"/>
    <lineage>
        <taxon>Eukaryota</taxon>
        <taxon>Fungi</taxon>
        <taxon>Dikarya</taxon>
        <taxon>Ascomycota</taxon>
        <taxon>Pezizomycotina</taxon>
        <taxon>Sordariomycetes</taxon>
        <taxon>Xylariomycetidae</taxon>
        <taxon>Amphisphaeriales</taxon>
        <taxon>Sporocadaceae</taxon>
        <taxon>Seiridium</taxon>
    </lineage>
</organism>
<reference evidence="2 3" key="1">
    <citation type="journal article" date="2024" name="J. Plant Pathol.">
        <title>Sequence and assembly of the genome of Seiridium unicorne, isolate CBS 538.82, causal agent of cypress canker disease.</title>
        <authorList>
            <person name="Scali E."/>
            <person name="Rocca G.D."/>
            <person name="Danti R."/>
            <person name="Garbelotto M."/>
            <person name="Barberini S."/>
            <person name="Baroncelli R."/>
            <person name="Emiliani G."/>
        </authorList>
    </citation>
    <scope>NUCLEOTIDE SEQUENCE [LARGE SCALE GENOMIC DNA]</scope>
    <source>
        <strain evidence="2 3">BM-138-508</strain>
    </source>
</reference>
<accession>A0ABR2V7U1</accession>
<gene>
    <name evidence="2" type="ORF">SUNI508_04571</name>
</gene>
<evidence type="ECO:0000259" key="1">
    <source>
        <dbReference type="Pfam" id="PF06985"/>
    </source>
</evidence>
<proteinExistence type="predicted"/>
<feature type="domain" description="Heterokaryon incompatibility" evidence="1">
    <location>
        <begin position="78"/>
        <end position="183"/>
    </location>
</feature>
<dbReference type="InterPro" id="IPR010730">
    <property type="entry name" value="HET"/>
</dbReference>
<evidence type="ECO:0000313" key="2">
    <source>
        <dbReference type="EMBL" id="KAK9422904.1"/>
    </source>
</evidence>
<protein>
    <submittedName>
        <fullName evidence="2">Heterokaryon incompatibility domain-containing protein</fullName>
    </submittedName>
</protein>
<name>A0ABR2V7U1_9PEZI</name>
<evidence type="ECO:0000313" key="3">
    <source>
        <dbReference type="Proteomes" id="UP001408356"/>
    </source>
</evidence>
<keyword evidence="3" id="KW-1185">Reference proteome</keyword>
<dbReference type="Proteomes" id="UP001408356">
    <property type="component" value="Unassembled WGS sequence"/>
</dbReference>
<comment type="caution">
    <text evidence="2">The sequence shown here is derived from an EMBL/GenBank/DDBJ whole genome shotgun (WGS) entry which is preliminary data.</text>
</comment>
<dbReference type="Pfam" id="PF06985">
    <property type="entry name" value="HET"/>
    <property type="match status" value="1"/>
</dbReference>